<evidence type="ECO:0000256" key="1">
    <source>
        <dbReference type="ARBA" id="ARBA00004141"/>
    </source>
</evidence>
<accession>A0A1M6E468</accession>
<feature type="transmembrane region" description="Helical" evidence="5">
    <location>
        <begin position="569"/>
        <end position="589"/>
    </location>
</feature>
<feature type="transmembrane region" description="Helical" evidence="5">
    <location>
        <begin position="708"/>
        <end position="726"/>
    </location>
</feature>
<dbReference type="STRING" id="1121131.SAMN02745229_03654"/>
<protein>
    <submittedName>
        <fullName evidence="8">ABC-type Na+ efflux pump, permease component</fullName>
    </submittedName>
</protein>
<reference evidence="9" key="1">
    <citation type="submission" date="2016-11" db="EMBL/GenBank/DDBJ databases">
        <authorList>
            <person name="Varghese N."/>
            <person name="Submissions S."/>
        </authorList>
    </citation>
    <scope>NUCLEOTIDE SEQUENCE [LARGE SCALE GENOMIC DNA]</scope>
    <source>
        <strain evidence="9">DSM 3071</strain>
    </source>
</reference>
<feature type="transmembrane region" description="Helical" evidence="5">
    <location>
        <begin position="481"/>
        <end position="505"/>
    </location>
</feature>
<organism evidence="8 9">
    <name type="scientific">Butyrivibrio fibrisolvens DSM 3071</name>
    <dbReference type="NCBI Taxonomy" id="1121131"/>
    <lineage>
        <taxon>Bacteria</taxon>
        <taxon>Bacillati</taxon>
        <taxon>Bacillota</taxon>
        <taxon>Clostridia</taxon>
        <taxon>Lachnospirales</taxon>
        <taxon>Lachnospiraceae</taxon>
        <taxon>Butyrivibrio</taxon>
    </lineage>
</organism>
<dbReference type="InterPro" id="IPR003675">
    <property type="entry name" value="Rce1/LyrA-like_dom"/>
</dbReference>
<dbReference type="InterPro" id="IPR052710">
    <property type="entry name" value="CAAX_protease"/>
</dbReference>
<dbReference type="GO" id="GO:0080120">
    <property type="term" value="P:CAAX-box protein maturation"/>
    <property type="evidence" value="ECO:0007669"/>
    <property type="project" value="UniProtKB-ARBA"/>
</dbReference>
<dbReference type="GeneID" id="89508245"/>
<evidence type="ECO:0000256" key="2">
    <source>
        <dbReference type="ARBA" id="ARBA00022692"/>
    </source>
</evidence>
<gene>
    <name evidence="8" type="ORF">SAMN02745229_03654</name>
</gene>
<keyword evidence="4 5" id="KW-0472">Membrane</keyword>
<dbReference type="Proteomes" id="UP000184278">
    <property type="component" value="Unassembled WGS sequence"/>
</dbReference>
<feature type="transmembrane region" description="Helical" evidence="5">
    <location>
        <begin position="747"/>
        <end position="770"/>
    </location>
</feature>
<comment type="subcellular location">
    <subcellularLocation>
        <location evidence="1">Membrane</location>
        <topology evidence="1">Multi-pass membrane protein</topology>
    </subcellularLocation>
</comment>
<sequence length="776" mass="84809">MKNWLKILKFTLKQAVKGKKFIASTVLIGIVILIVAAGSNILISGALNKEIQVSDLQDVYIVNETDLTIDTDSFIKKHQKDYPLLKITDLEGVSAKDAASDPSIYAQNSSYSIVLEIKEDEESCNLTVYIPEESNMGSGDSDDFAEDFVEAVHNAKIASTNISEDELNMAISDIKITKVLAEESEEAKDNTLLAYLAPMGVMMLLYLLVIFYGQSIGQIISMEKTSKLMEYILTLTGPTGLIFGKVTAIFCEAVTQLLVWLVCGLGGVAIGSVISSKLIGGNGTNLIALFVEMLPEGGVSNNFIVLIILTLIALLAAFLFYCFVSALFASFAATAEELAQTNGLSIMTMMVGFLVSIYVPLFTDNSKIGLMIIRIIPFTSAFVLPGDVVCARISLIEFIIYFALLLFFTIMLAVLTGRVYKNRLFKRGTKGIFAEILSTITGKVSTKDSDEDALTTSSENGKALTVTDYEKIDKAKKSYTVVGFALLALILGANALGTLVGNVIANLMAANSNRDLMSVYSDTSFLVINNCVAMYLVACPLCALVMKFTNDSVVKVKGHITKNQYLRSIFMMFPIDIGLSKLSEFLASALSGGEAENAVATNFLTGDNILAMIMVSVFAPVFEELIFRKLIIDRTRRYGELVAILYSAVAFGIFHCNIYQLFYAFALGLILGYVYVRTGNVILTIIMHMVVNSSSSVLYPLNPTVYEYFIYAMLVLGIGSIIYTLIKRDITFEKTKDSVAFKDLSGVAFRNSGTILFTLAGIMIMLYSLFVPVLMK</sequence>
<dbReference type="GO" id="GO:0016020">
    <property type="term" value="C:membrane"/>
    <property type="evidence" value="ECO:0007669"/>
    <property type="project" value="UniProtKB-SubCell"/>
</dbReference>
<feature type="domain" description="CAAX prenyl protease 2/Lysostaphin resistance protein A-like" evidence="6">
    <location>
        <begin position="608"/>
        <end position="693"/>
    </location>
</feature>
<evidence type="ECO:0000313" key="8">
    <source>
        <dbReference type="EMBL" id="SHI80241.1"/>
    </source>
</evidence>
<keyword evidence="9" id="KW-1185">Reference proteome</keyword>
<feature type="transmembrane region" description="Helical" evidence="5">
    <location>
        <begin position="609"/>
        <end position="626"/>
    </location>
</feature>
<evidence type="ECO:0000259" key="6">
    <source>
        <dbReference type="Pfam" id="PF02517"/>
    </source>
</evidence>
<feature type="transmembrane region" description="Helical" evidence="5">
    <location>
        <begin position="525"/>
        <end position="548"/>
    </location>
</feature>
<feature type="domain" description="ABC-2 type transporter transmembrane" evidence="7">
    <location>
        <begin position="19"/>
        <end position="415"/>
    </location>
</feature>
<keyword evidence="2 5" id="KW-0812">Transmembrane</keyword>
<dbReference type="PANTHER" id="PTHR36435:SF1">
    <property type="entry name" value="CAAX AMINO TERMINAL PROTEASE FAMILY PROTEIN"/>
    <property type="match status" value="1"/>
</dbReference>
<evidence type="ECO:0000313" key="9">
    <source>
        <dbReference type="Proteomes" id="UP000184278"/>
    </source>
</evidence>
<feature type="transmembrane region" description="Helical" evidence="5">
    <location>
        <begin position="343"/>
        <end position="361"/>
    </location>
</feature>
<dbReference type="InterPro" id="IPR013525">
    <property type="entry name" value="ABC2_TM"/>
</dbReference>
<name>A0A1M6E468_BUTFI</name>
<keyword evidence="3 5" id="KW-1133">Transmembrane helix</keyword>
<dbReference type="AlphaFoldDB" id="A0A1M6E468"/>
<dbReference type="GO" id="GO:0004175">
    <property type="term" value="F:endopeptidase activity"/>
    <property type="evidence" value="ECO:0007669"/>
    <property type="project" value="UniProtKB-ARBA"/>
</dbReference>
<feature type="transmembrane region" description="Helical" evidence="5">
    <location>
        <begin position="21"/>
        <end position="43"/>
    </location>
</feature>
<dbReference type="OrthoDB" id="2035856at2"/>
<dbReference type="RefSeq" id="WP_073389898.1">
    <property type="nucleotide sequence ID" value="NZ_FQXK01000041.1"/>
</dbReference>
<feature type="transmembrane region" description="Helical" evidence="5">
    <location>
        <begin position="192"/>
        <end position="212"/>
    </location>
</feature>
<evidence type="ECO:0000259" key="7">
    <source>
        <dbReference type="Pfam" id="PF12698"/>
    </source>
</evidence>
<evidence type="ECO:0000256" key="5">
    <source>
        <dbReference type="SAM" id="Phobius"/>
    </source>
</evidence>
<feature type="transmembrane region" description="Helical" evidence="5">
    <location>
        <begin position="638"/>
        <end position="654"/>
    </location>
</feature>
<proteinExistence type="predicted"/>
<dbReference type="GO" id="GO:0140359">
    <property type="term" value="F:ABC-type transporter activity"/>
    <property type="evidence" value="ECO:0007669"/>
    <property type="project" value="InterPro"/>
</dbReference>
<dbReference type="PANTHER" id="PTHR36435">
    <property type="entry name" value="SLR1288 PROTEIN"/>
    <property type="match status" value="1"/>
</dbReference>
<feature type="transmembrane region" description="Helical" evidence="5">
    <location>
        <begin position="303"/>
        <end position="331"/>
    </location>
</feature>
<feature type="transmembrane region" description="Helical" evidence="5">
    <location>
        <begin position="398"/>
        <end position="420"/>
    </location>
</feature>
<feature type="transmembrane region" description="Helical" evidence="5">
    <location>
        <begin position="257"/>
        <end position="279"/>
    </location>
</feature>
<dbReference type="Pfam" id="PF02517">
    <property type="entry name" value="Rce1-like"/>
    <property type="match status" value="1"/>
</dbReference>
<evidence type="ECO:0000256" key="3">
    <source>
        <dbReference type="ARBA" id="ARBA00022989"/>
    </source>
</evidence>
<dbReference type="Pfam" id="PF12698">
    <property type="entry name" value="ABC2_membrane_3"/>
    <property type="match status" value="1"/>
</dbReference>
<evidence type="ECO:0000256" key="4">
    <source>
        <dbReference type="ARBA" id="ARBA00023136"/>
    </source>
</evidence>
<feature type="transmembrane region" description="Helical" evidence="5">
    <location>
        <begin position="232"/>
        <end position="251"/>
    </location>
</feature>
<dbReference type="EMBL" id="FQXK01000041">
    <property type="protein sequence ID" value="SHI80241.1"/>
    <property type="molecule type" value="Genomic_DNA"/>
</dbReference>